<keyword evidence="4" id="KW-1185">Reference proteome</keyword>
<evidence type="ECO:0000256" key="1">
    <source>
        <dbReference type="SAM" id="MobiDB-lite"/>
    </source>
</evidence>
<dbReference type="RefSeq" id="XP_033650012.1">
    <property type="nucleotide sequence ID" value="XM_033802104.1"/>
</dbReference>
<dbReference type="EMBL" id="ML986521">
    <property type="protein sequence ID" value="KAF2272473.1"/>
    <property type="molecule type" value="Genomic_DNA"/>
</dbReference>
<evidence type="ECO:0000313" key="4">
    <source>
        <dbReference type="Proteomes" id="UP000800097"/>
    </source>
</evidence>
<keyword evidence="2" id="KW-0732">Signal</keyword>
<dbReference type="AlphaFoldDB" id="A0A6A6J8J4"/>
<feature type="compositionally biased region" description="Polar residues" evidence="1">
    <location>
        <begin position="98"/>
        <end position="108"/>
    </location>
</feature>
<feature type="chain" id="PRO_5025454118" evidence="2">
    <location>
        <begin position="23"/>
        <end position="120"/>
    </location>
</feature>
<feature type="region of interest" description="Disordered" evidence="1">
    <location>
        <begin position="87"/>
        <end position="120"/>
    </location>
</feature>
<feature type="compositionally biased region" description="Basic residues" evidence="1">
    <location>
        <begin position="111"/>
        <end position="120"/>
    </location>
</feature>
<proteinExistence type="predicted"/>
<evidence type="ECO:0000256" key="2">
    <source>
        <dbReference type="SAM" id="SignalP"/>
    </source>
</evidence>
<reference evidence="3" key="1">
    <citation type="journal article" date="2020" name="Stud. Mycol.">
        <title>101 Dothideomycetes genomes: a test case for predicting lifestyles and emergence of pathogens.</title>
        <authorList>
            <person name="Haridas S."/>
            <person name="Albert R."/>
            <person name="Binder M."/>
            <person name="Bloem J."/>
            <person name="Labutti K."/>
            <person name="Salamov A."/>
            <person name="Andreopoulos B."/>
            <person name="Baker S."/>
            <person name="Barry K."/>
            <person name="Bills G."/>
            <person name="Bluhm B."/>
            <person name="Cannon C."/>
            <person name="Castanera R."/>
            <person name="Culley D."/>
            <person name="Daum C."/>
            <person name="Ezra D."/>
            <person name="Gonzalez J."/>
            <person name="Henrissat B."/>
            <person name="Kuo A."/>
            <person name="Liang C."/>
            <person name="Lipzen A."/>
            <person name="Lutzoni F."/>
            <person name="Magnuson J."/>
            <person name="Mondo S."/>
            <person name="Nolan M."/>
            <person name="Ohm R."/>
            <person name="Pangilinan J."/>
            <person name="Park H.-J."/>
            <person name="Ramirez L."/>
            <person name="Alfaro M."/>
            <person name="Sun H."/>
            <person name="Tritt A."/>
            <person name="Yoshinaga Y."/>
            <person name="Zwiers L.-H."/>
            <person name="Turgeon B."/>
            <person name="Goodwin S."/>
            <person name="Spatafora J."/>
            <person name="Crous P."/>
            <person name="Grigoriev I."/>
        </authorList>
    </citation>
    <scope>NUCLEOTIDE SEQUENCE</scope>
    <source>
        <strain evidence="3">CBS 379.55</strain>
    </source>
</reference>
<name>A0A6A6J8J4_WESOR</name>
<protein>
    <submittedName>
        <fullName evidence="3">Uncharacterized protein</fullName>
    </submittedName>
</protein>
<sequence>MAIIMLFLQIFQLFLLFQPVINKLWCRLLQFVKQQDPGVDHEDRIQALEISDQSRRQRASRPAEPTLNIDQIAAILLRALEDYDNAQDAAESRRARPATSQSRSNKSAPQGRHRSTRSSL</sequence>
<dbReference type="GeneID" id="54555279"/>
<feature type="signal peptide" evidence="2">
    <location>
        <begin position="1"/>
        <end position="22"/>
    </location>
</feature>
<dbReference type="Proteomes" id="UP000800097">
    <property type="component" value="Unassembled WGS sequence"/>
</dbReference>
<organism evidence="3 4">
    <name type="scientific">Westerdykella ornata</name>
    <dbReference type="NCBI Taxonomy" id="318751"/>
    <lineage>
        <taxon>Eukaryota</taxon>
        <taxon>Fungi</taxon>
        <taxon>Dikarya</taxon>
        <taxon>Ascomycota</taxon>
        <taxon>Pezizomycotina</taxon>
        <taxon>Dothideomycetes</taxon>
        <taxon>Pleosporomycetidae</taxon>
        <taxon>Pleosporales</taxon>
        <taxon>Sporormiaceae</taxon>
        <taxon>Westerdykella</taxon>
    </lineage>
</organism>
<accession>A0A6A6J8J4</accession>
<evidence type="ECO:0000313" key="3">
    <source>
        <dbReference type="EMBL" id="KAF2272473.1"/>
    </source>
</evidence>
<gene>
    <name evidence="3" type="ORF">EI97DRAFT_483984</name>
</gene>